<organism evidence="1 2">
    <name type="scientific">Nephila pilipes</name>
    <name type="common">Giant wood spider</name>
    <name type="synonym">Nephila maculata</name>
    <dbReference type="NCBI Taxonomy" id="299642"/>
    <lineage>
        <taxon>Eukaryota</taxon>
        <taxon>Metazoa</taxon>
        <taxon>Ecdysozoa</taxon>
        <taxon>Arthropoda</taxon>
        <taxon>Chelicerata</taxon>
        <taxon>Arachnida</taxon>
        <taxon>Araneae</taxon>
        <taxon>Araneomorphae</taxon>
        <taxon>Entelegynae</taxon>
        <taxon>Araneoidea</taxon>
        <taxon>Nephilidae</taxon>
        <taxon>Nephila</taxon>
    </lineage>
</organism>
<dbReference type="Proteomes" id="UP000887013">
    <property type="component" value="Unassembled WGS sequence"/>
</dbReference>
<evidence type="ECO:0000313" key="2">
    <source>
        <dbReference type="Proteomes" id="UP000887013"/>
    </source>
</evidence>
<name>A0A8X6TL16_NEPPI</name>
<comment type="caution">
    <text evidence="1">The sequence shown here is derived from an EMBL/GenBank/DDBJ whole genome shotgun (WGS) entry which is preliminary data.</text>
</comment>
<evidence type="ECO:0000313" key="1">
    <source>
        <dbReference type="EMBL" id="GFT29930.1"/>
    </source>
</evidence>
<dbReference type="AlphaFoldDB" id="A0A8X6TL16"/>
<gene>
    <name evidence="1" type="ORF">NPIL_361331</name>
</gene>
<dbReference type="EMBL" id="BMAW01012674">
    <property type="protein sequence ID" value="GFT29930.1"/>
    <property type="molecule type" value="Genomic_DNA"/>
</dbReference>
<reference evidence="1" key="1">
    <citation type="submission" date="2020-08" db="EMBL/GenBank/DDBJ databases">
        <title>Multicomponent nature underlies the extraordinary mechanical properties of spider dragline silk.</title>
        <authorList>
            <person name="Kono N."/>
            <person name="Nakamura H."/>
            <person name="Mori M."/>
            <person name="Yoshida Y."/>
            <person name="Ohtoshi R."/>
            <person name="Malay A.D."/>
            <person name="Moran D.A.P."/>
            <person name="Tomita M."/>
            <person name="Numata K."/>
            <person name="Arakawa K."/>
        </authorList>
    </citation>
    <scope>NUCLEOTIDE SEQUENCE</scope>
</reference>
<sequence length="132" mass="15402">MPEDKNRYPSKYRLFDAHTAAAAEQRHGSGLKPNRWLMFEQESCDLIIGTISSAEPLTRVTTDLRWRDLLFILEDISNDFSVYVVHMSFSPFWRDADYLYVTFRNRWIKDVVLWLNTSITLPVGLGFFCGDS</sequence>
<proteinExistence type="predicted"/>
<keyword evidence="2" id="KW-1185">Reference proteome</keyword>
<protein>
    <submittedName>
        <fullName evidence="1">Uncharacterized protein</fullName>
    </submittedName>
</protein>
<accession>A0A8X6TL16</accession>